<sequence length="225" mass="26373">MLDYIESVVIMMTYLLPEHIEYLNDSIVPFTNLLSSSGGIYASRKGTKECPTWMVLLYPKYIELYLILKFVTGYKNIEDNLNGIITYLKINILKNITLTDRSIDGTDIFLKWCNELSNELGFDEVTGLIIENSQPDEFYDKKYILELFFEEFTYKAIVDEINKYLRNKKTGPKLYYNIHEYIISVYGDTMELSNIFEYDDSGDEDYIQLKEEGAHLLLKSMGYIY</sequence>
<dbReference type="VEuPathDB" id="MicrosporidiaDB:SLOPH_725"/>
<evidence type="ECO:0000313" key="2">
    <source>
        <dbReference type="Proteomes" id="UP000014978"/>
    </source>
</evidence>
<protein>
    <submittedName>
        <fullName evidence="1">Uncharacterized protein</fullName>
    </submittedName>
</protein>
<organism evidence="1 2">
    <name type="scientific">Spraguea lophii (strain 42_110)</name>
    <name type="common">Microsporidian parasite</name>
    <dbReference type="NCBI Taxonomy" id="1358809"/>
    <lineage>
        <taxon>Eukaryota</taxon>
        <taxon>Fungi</taxon>
        <taxon>Fungi incertae sedis</taxon>
        <taxon>Microsporidia</taxon>
        <taxon>Spragueidae</taxon>
        <taxon>Spraguea</taxon>
    </lineage>
</organism>
<comment type="caution">
    <text evidence="1">The sequence shown here is derived from an EMBL/GenBank/DDBJ whole genome shotgun (WGS) entry which is preliminary data.</text>
</comment>
<evidence type="ECO:0000313" key="1">
    <source>
        <dbReference type="EMBL" id="EPR77739.1"/>
    </source>
</evidence>
<gene>
    <name evidence="1" type="ORF">SLOPH_725</name>
</gene>
<keyword evidence="2" id="KW-1185">Reference proteome</keyword>
<name>S7XFC9_SPRLO</name>
<dbReference type="InParanoid" id="S7XFC9"/>
<dbReference type="AlphaFoldDB" id="S7XFC9"/>
<dbReference type="Proteomes" id="UP000014978">
    <property type="component" value="Unassembled WGS sequence"/>
</dbReference>
<accession>S7XFC9</accession>
<proteinExistence type="predicted"/>
<dbReference type="HOGENOM" id="CLU_1230599_0_0_1"/>
<dbReference type="EMBL" id="ATCN01001310">
    <property type="protein sequence ID" value="EPR77739.1"/>
    <property type="molecule type" value="Genomic_DNA"/>
</dbReference>
<reference evidence="2" key="1">
    <citation type="journal article" date="2013" name="PLoS Genet.">
        <title>The genome of Spraguea lophii and the basis of host-microsporidian interactions.</title>
        <authorList>
            <person name="Campbell S.E."/>
            <person name="Williams T.A."/>
            <person name="Yousuf A."/>
            <person name="Soanes D.M."/>
            <person name="Paszkiewicz K.H."/>
            <person name="Williams B.A.P."/>
        </authorList>
    </citation>
    <scope>NUCLEOTIDE SEQUENCE [LARGE SCALE GENOMIC DNA]</scope>
    <source>
        <strain evidence="2">42_110</strain>
    </source>
</reference>